<feature type="region of interest" description="Disordered" evidence="1">
    <location>
        <begin position="1028"/>
        <end position="1064"/>
    </location>
</feature>
<dbReference type="SUPFAM" id="SSF55073">
    <property type="entry name" value="Nucleotide cyclase"/>
    <property type="match status" value="2"/>
</dbReference>
<dbReference type="SUPFAM" id="SSF53850">
    <property type="entry name" value="Periplasmic binding protein-like II"/>
    <property type="match status" value="1"/>
</dbReference>
<feature type="region of interest" description="Disordered" evidence="1">
    <location>
        <begin position="863"/>
        <end position="906"/>
    </location>
</feature>
<evidence type="ECO:0000256" key="2">
    <source>
        <dbReference type="SAM" id="SignalP"/>
    </source>
</evidence>
<protein>
    <recommendedName>
        <fullName evidence="3">Guanylate cyclase domain-containing protein</fullName>
    </recommendedName>
</protein>
<feature type="compositionally biased region" description="Low complexity" evidence="1">
    <location>
        <begin position="1028"/>
        <end position="1044"/>
    </location>
</feature>
<gene>
    <name evidence="4" type="ORF">HYH03_007016</name>
</gene>
<keyword evidence="2" id="KW-0732">Signal</keyword>
<dbReference type="Gene3D" id="3.40.190.10">
    <property type="entry name" value="Periplasmic binding protein-like II"/>
    <property type="match status" value="1"/>
</dbReference>
<reference evidence="4" key="1">
    <citation type="journal article" date="2020" name="bioRxiv">
        <title>Comparative genomics of Chlamydomonas.</title>
        <authorList>
            <person name="Craig R.J."/>
            <person name="Hasan A.R."/>
            <person name="Ness R.W."/>
            <person name="Keightley P.D."/>
        </authorList>
    </citation>
    <scope>NUCLEOTIDE SEQUENCE</scope>
    <source>
        <strain evidence="4">CCAP 11/70</strain>
    </source>
</reference>
<feature type="region of interest" description="Disordered" evidence="1">
    <location>
        <begin position="2504"/>
        <end position="2526"/>
    </location>
</feature>
<feature type="chain" id="PRO_5033041441" description="Guanylate cyclase domain-containing protein" evidence="2">
    <location>
        <begin position="22"/>
        <end position="3235"/>
    </location>
</feature>
<evidence type="ECO:0000256" key="1">
    <source>
        <dbReference type="SAM" id="MobiDB-lite"/>
    </source>
</evidence>
<dbReference type="PROSITE" id="PS50125">
    <property type="entry name" value="GUANYLATE_CYCLASE_2"/>
    <property type="match status" value="1"/>
</dbReference>
<feature type="compositionally biased region" description="Pro residues" evidence="1">
    <location>
        <begin position="540"/>
        <end position="549"/>
    </location>
</feature>
<dbReference type="GO" id="GO:0035556">
    <property type="term" value="P:intracellular signal transduction"/>
    <property type="evidence" value="ECO:0007669"/>
    <property type="project" value="InterPro"/>
</dbReference>
<feature type="signal peptide" evidence="2">
    <location>
        <begin position="1"/>
        <end position="21"/>
    </location>
</feature>
<dbReference type="Gene3D" id="3.30.70.1230">
    <property type="entry name" value="Nucleotide cyclase"/>
    <property type="match status" value="3"/>
</dbReference>
<feature type="region of interest" description="Disordered" evidence="1">
    <location>
        <begin position="1816"/>
        <end position="1838"/>
    </location>
</feature>
<evidence type="ECO:0000259" key="3">
    <source>
        <dbReference type="PROSITE" id="PS50125"/>
    </source>
</evidence>
<feature type="region of interest" description="Disordered" evidence="1">
    <location>
        <begin position="773"/>
        <end position="796"/>
    </location>
</feature>
<feature type="region of interest" description="Disordered" evidence="1">
    <location>
        <begin position="2961"/>
        <end position="2986"/>
    </location>
</feature>
<feature type="compositionally biased region" description="Low complexity" evidence="1">
    <location>
        <begin position="2975"/>
        <end position="2986"/>
    </location>
</feature>
<feature type="compositionally biased region" description="Low complexity" evidence="1">
    <location>
        <begin position="3172"/>
        <end position="3181"/>
    </location>
</feature>
<feature type="compositionally biased region" description="Basic and acidic residues" evidence="1">
    <location>
        <begin position="3102"/>
        <end position="3113"/>
    </location>
</feature>
<dbReference type="InterPro" id="IPR001054">
    <property type="entry name" value="A/G_cyclase"/>
</dbReference>
<feature type="compositionally biased region" description="Low complexity" evidence="1">
    <location>
        <begin position="1195"/>
        <end position="1204"/>
    </location>
</feature>
<feature type="compositionally biased region" description="Low complexity" evidence="1">
    <location>
        <begin position="3031"/>
        <end position="3041"/>
    </location>
</feature>
<dbReference type="InterPro" id="IPR029787">
    <property type="entry name" value="Nucleotide_cyclase"/>
</dbReference>
<feature type="compositionally biased region" description="Polar residues" evidence="1">
    <location>
        <begin position="2725"/>
        <end position="2736"/>
    </location>
</feature>
<feature type="compositionally biased region" description="Low complexity" evidence="1">
    <location>
        <begin position="1159"/>
        <end position="1177"/>
    </location>
</feature>
<feature type="compositionally biased region" description="Low complexity" evidence="1">
    <location>
        <begin position="1571"/>
        <end position="1586"/>
    </location>
</feature>
<feature type="compositionally biased region" description="Polar residues" evidence="1">
    <location>
        <begin position="1415"/>
        <end position="1424"/>
    </location>
</feature>
<feature type="compositionally biased region" description="Low complexity" evidence="1">
    <location>
        <begin position="2563"/>
        <end position="2572"/>
    </location>
</feature>
<feature type="region of interest" description="Disordered" evidence="1">
    <location>
        <begin position="1558"/>
        <end position="1586"/>
    </location>
</feature>
<dbReference type="GO" id="GO:0009190">
    <property type="term" value="P:cyclic nucleotide biosynthetic process"/>
    <property type="evidence" value="ECO:0007669"/>
    <property type="project" value="InterPro"/>
</dbReference>
<dbReference type="PANTHER" id="PTHR43081">
    <property type="entry name" value="ADENYLATE CYCLASE, TERMINAL-DIFFERENTIATION SPECIFIC-RELATED"/>
    <property type="match status" value="1"/>
</dbReference>
<feature type="compositionally biased region" description="Low complexity" evidence="1">
    <location>
        <begin position="1447"/>
        <end position="1468"/>
    </location>
</feature>
<feature type="compositionally biased region" description="Basic and acidic residues" evidence="1">
    <location>
        <begin position="2961"/>
        <end position="2971"/>
    </location>
</feature>
<comment type="caution">
    <text evidence="4">The sequence shown here is derived from an EMBL/GenBank/DDBJ whole genome shotgun (WGS) entry which is preliminary data.</text>
</comment>
<feature type="compositionally biased region" description="Pro residues" evidence="1">
    <location>
        <begin position="866"/>
        <end position="875"/>
    </location>
</feature>
<accession>A0A836C0B6</accession>
<evidence type="ECO:0000313" key="4">
    <source>
        <dbReference type="EMBL" id="KAG2494772.1"/>
    </source>
</evidence>
<dbReference type="InterPro" id="IPR050697">
    <property type="entry name" value="Adenylyl/Guanylyl_Cyclase_3/4"/>
</dbReference>
<dbReference type="EMBL" id="JAEHOE010000028">
    <property type="protein sequence ID" value="KAG2494772.1"/>
    <property type="molecule type" value="Genomic_DNA"/>
</dbReference>
<feature type="region of interest" description="Disordered" evidence="1">
    <location>
        <begin position="1386"/>
        <end position="1515"/>
    </location>
</feature>
<dbReference type="OrthoDB" id="568473at2759"/>
<keyword evidence="5" id="KW-1185">Reference proteome</keyword>
<feature type="compositionally biased region" description="Low complexity" evidence="1">
    <location>
        <begin position="2700"/>
        <end position="2711"/>
    </location>
</feature>
<feature type="region of interest" description="Disordered" evidence="1">
    <location>
        <begin position="2562"/>
        <end position="2666"/>
    </location>
</feature>
<feature type="compositionally biased region" description="Gly residues" evidence="1">
    <location>
        <begin position="2504"/>
        <end position="2523"/>
    </location>
</feature>
<feature type="region of interest" description="Disordered" evidence="1">
    <location>
        <begin position="3057"/>
        <end position="3076"/>
    </location>
</feature>
<organism evidence="4 5">
    <name type="scientific">Edaphochlamys debaryana</name>
    <dbReference type="NCBI Taxonomy" id="47281"/>
    <lineage>
        <taxon>Eukaryota</taxon>
        <taxon>Viridiplantae</taxon>
        <taxon>Chlorophyta</taxon>
        <taxon>core chlorophytes</taxon>
        <taxon>Chlorophyceae</taxon>
        <taxon>CS clade</taxon>
        <taxon>Chlamydomonadales</taxon>
        <taxon>Chlamydomonadales incertae sedis</taxon>
        <taxon>Edaphochlamys</taxon>
    </lineage>
</organism>
<feature type="region of interest" description="Disordered" evidence="1">
    <location>
        <begin position="3092"/>
        <end position="3130"/>
    </location>
</feature>
<feature type="region of interest" description="Disordered" evidence="1">
    <location>
        <begin position="3019"/>
        <end position="3041"/>
    </location>
</feature>
<proteinExistence type="predicted"/>
<feature type="region of interest" description="Disordered" evidence="1">
    <location>
        <begin position="536"/>
        <end position="562"/>
    </location>
</feature>
<sequence>MWRCAWLVFVTALAIVRVASADTGLCESGIVDKLQAQCGAEQPEWGALLEAYTACASRPLRVLAPTSSSSWITRQANQFQALTGRSVNVTLAEYYSVPSLISQQAASYALQDVWIVDGASLPYLAWTNTLLPLESLISADPGIDWRDVEPQWAALANADGHTWGVPLDSDSLLMFYRRDAFAANNLTVPASWDELADLASSWNASRAVSPPVTSTASPSAPLPRYGLCLNDAPVCMAAVYLSAILASYTQLQGPTSGWAVDPVNADPLEGMQLVNGSAMSDALTMYGRLLSLSPRGLFCQQITAMFAAGQCLVTIAWSGRQFKTLQAASVPVRGLVGMAMLPGSTRVLNRGTGQLESVAGPGSCREAVPTGAGGWACRAPFLAYGGTFGVVPLRTDSTYQKLGYSFLSFLSSAVAQWDGILDPLGPVEPTRTSMLESEGMLVGGGPLVNGTRWDPADAREYLAALRATFRSPNAAPELGAPASFTLRLHMENAAEAYLQGTPAAAAADAMLQNWLSEWRQRGLTLSQVQAILRESLSDPNAPPPSPPDSTTPVAAPAPASSSDEGLPGWAIAVIVVGSVAVLLVFAGAARWVRLRSRRKAYLRRIVPPLTGPETSLVVTDIQDSTKMWELLSSDVMDSAIYQHHNLARRLILKFGGYESATEGDSFIIAFHAAHDGVCFCASFQQELLLLPWPAELLLLEGCQSLWMCKSEPEAPTRRQRSGANMQLEVARSPAPLSRFTGTLGSGLGAHLAHSGVGLQSGIGVSGHLHSGVGASNSRAGSPLRGNTPKCSEPGINNNNNVMLNTAGSPWGTAAATAGPLAALQAASGGAAASVHSSGGGSGMGSGQTAALVTNILFAPGASAPSHPLPAGPDSPPVAGSLPPAAPGHRYGRGHSTGSPLGLPPTAGGSLGNLGALGASPRQLSFLGRSASRLRMSTAATGGGGSATADGPLKVFPRGLSLTTGTLHLSAAALRMPVAFGGSEAAGGGGGGGNDGGAAGGSGGVAAAARASLAQGGVMSFRDSFRQAAPAHGAGTGPGPASAHSSPEHGTGAEAASDGEADADAPAQMHVPAVQATEEDQEVTAGLQRRTISGAPVSAEQEPQPTLTGFPPSALYVRGSVNASDGRLSPAGSGVLSADPLGGGAGGGGLGSVIIPHSASVEPSQSSQVHSSVAADAVGPMPPSHHHLLAIQHRLGSSSGQPSGGRPATASGSGMAPTALRWHPSDPRSAHDSALSESTDMRSVSEFGAAHEGSGQLFDRSSEVDRPGSDSLHAPSLLRGSTPAAAAAARAVGHGVPPPPLQPAGDIDSDGDLTEAAAATAAARRRSSVAADGGDPFGRGLTGSGPLGEGVGQGPSPLGSGSHVAPYSPRAAANAVAGRRGAGGSVTFDVGPTSAGSAADGPGPLSVGGNGGSNRYRFSSGNGKRSSGGAGNGSSDEQLGPAGGRLYNPSRSRSHSNSGPHSPGQSGSGVLPAPLTILAPVSSPPASQRSSLHRRSNLSPCTSPRDSRSGAAGGPAQLASLPAALALQYGSGGGSAAGDSRFGGFTPSSAARLRTEMRFSASGGSPGGGSPVAGSTATDAPSPGSAYGAPAATSFAAASLEGAPRPSPLGRGVSHNATSAAAAAAAAAATAAVPAAAAAANPVGLSSAFGSAVGAVVGRTSRSSANRHRRSSAGSDDGTGGRSSNNRASVEGPEAAEGLTDMAQRGLSSPLPRVSFKAPFPQPAPDAPPAVGAQAGGASGAAAAADGAVSHAGAFGHAVAGGGGGGGTANSSSSPLLTAGALAAACSSVQGPSGGSPGPMGSFGIGRHGSLVFNVKRSLTQGPPGHGHGNAPGLHSSSATATPTAALRASQAAGFGGRGLFGLVGLPSPRPGGAGGGLLSLGLGGSSHATPLLVDSRQGSMASMMRLASQHNLLTVGESLCTRWRVVDEGEPGAQLVFRGLRVRMGVHSGLEAEQNAVTLNRTLNRMQYSGLGLQMAKAVCDAAHGGQVLMSEAAFTQLAVEGLKERVMVLHMGEHRIKDELPPTSIYCGCPRSLQGRLPSLRTVRSSAQHSLGVLDAPAGSVVVVFMHVVGAMGLLDWRPDLAATALAMFRDHVTLELIKFQGYLVEAVDGLVLASFSAPAAGLRWAAKCQHDMTMLPWPQELLTHEACEELCTQRPNPVTGVSEDVVLFRGLRLKAGIDVGRLRGEINCITGRMSYRGRAMNRAARIVAAAGSGQILATSEVWLSTSSQAAARMCGLSGTSLGQFNLKGVSEAIEVYQIKTSADLPTSNRAKAILASGESPLELDELPIADPATALQHHTSISNHPSNSAVAAAAAAAVATASSGSGAGAAAEAPPARPPLAAIRSKSGITVGGSRGTADGSAAALVAAGAGGGGSFAHVPARMALERVHSMGGGLTAALRRDESMGRSRAPLSRQLSRQMSLRGVSRRSSRRSSVNSQYSVLAASAMVAAARGSFDGRTNDLDRLSNPASPTASGAAAAVAAVAGPGVAATAALLVSGGTGSGGGGSGGGTGSGSGGGGSGSVAAAATSGMQASVLSPVASVQMPPPAYTYTTVSVGSHVHAGGSRTGSRAGTGGHSHSRHEAGAPASAGAGGMAPANPAALLPNLGSVGSGTRTSRGSYNPPGGDLTGTTIGVGDTIDGARSSAARSSAASHRSAPPPATMLSSTNSQALLSAAPSQDTGAGGASQYGNQAATTYGTGAAQAGSHPHGQGSGHGQGHRQQHVASQSQPHSPQGTARMGPGSSHSRQSHHHHCAPPPLLVHTGSIANHTAHAAGPGSPVGAHGLPTVTPTLRTPMPRQGLVRHLSTLIRTASIALYGASTAAVAGRDAPGSPPPLHSVGSVGAVGVSLANPNQDSVYEHLGSIRRTGGHRTSDSRAAREALATTTGFVGGSSGGVGVERGNAGGPAGATASGYLQHAAAGGAAGGHGGAGAVLRELLPPRLRAAGSLFRVGSFSGQVRRRGEVEPRPSDVGEPSPLLRRARSPAARRVATTASGLAYVAGPGVLPAAAVSPVVSGGRFASTRGRRRSGGESAAAWASPTAADRLSHMGLVGALTGRRGQQHTHGRMSLAGPNERAAFGGADDSFVIVVGEDGESDGEMPDVGRRDRDDNHDGGGGGLGGGSGGEVYDGDAAEGLGVSYHSAHPALMSAPVIVPPAGEAADESPPRPPLLTLPARLTGPGSAIGSAAATPRPGSVADVGGGGTGPSSAPSPAFGAATAASAAAFLTPSSPGRSN</sequence>
<feature type="domain" description="Guanylate cyclase" evidence="3">
    <location>
        <begin position="615"/>
        <end position="669"/>
    </location>
</feature>
<name>A0A836C0B6_9CHLO</name>
<feature type="compositionally biased region" description="Low complexity" evidence="1">
    <location>
        <begin position="550"/>
        <end position="562"/>
    </location>
</feature>
<feature type="region of interest" description="Disordered" evidence="1">
    <location>
        <begin position="3157"/>
        <end position="3214"/>
    </location>
</feature>
<feature type="region of interest" description="Disordered" evidence="1">
    <location>
        <begin position="2700"/>
        <end position="2763"/>
    </location>
</feature>
<evidence type="ECO:0000313" key="5">
    <source>
        <dbReference type="Proteomes" id="UP000612055"/>
    </source>
</evidence>
<feature type="compositionally biased region" description="Low complexity" evidence="1">
    <location>
        <begin position="1282"/>
        <end position="1294"/>
    </location>
</feature>
<feature type="region of interest" description="Disordered" evidence="1">
    <location>
        <begin position="1159"/>
        <end position="1365"/>
    </location>
</feature>
<feature type="compositionally biased region" description="Low complexity" evidence="1">
    <location>
        <begin position="2586"/>
        <end position="2657"/>
    </location>
</feature>
<feature type="region of interest" description="Disordered" evidence="1">
    <location>
        <begin position="1705"/>
        <end position="1735"/>
    </location>
</feature>
<feature type="compositionally biased region" description="Gly residues" evidence="1">
    <location>
        <begin position="1334"/>
        <end position="1352"/>
    </location>
</feature>
<dbReference type="Proteomes" id="UP000612055">
    <property type="component" value="Unassembled WGS sequence"/>
</dbReference>
<feature type="region of interest" description="Disordered" evidence="1">
    <location>
        <begin position="1658"/>
        <end position="1693"/>
    </location>
</feature>
<dbReference type="FunFam" id="3.30.70.1230:FF:000062">
    <property type="entry name" value="Predicted protein"/>
    <property type="match status" value="1"/>
</dbReference>
<feature type="compositionally biased region" description="Gly residues" evidence="1">
    <location>
        <begin position="3114"/>
        <end position="3127"/>
    </location>
</feature>
<dbReference type="PANTHER" id="PTHR43081:SF1">
    <property type="entry name" value="ADENYLATE CYCLASE, TERMINAL-DIFFERENTIATION SPECIFIC"/>
    <property type="match status" value="1"/>
</dbReference>